<keyword evidence="4" id="KW-1185">Reference proteome</keyword>
<dbReference type="InterPro" id="IPR003172">
    <property type="entry name" value="ML_dom"/>
</dbReference>
<organism evidence="3 4">
    <name type="scientific">Brassica napus</name>
    <name type="common">Rape</name>
    <dbReference type="NCBI Taxonomy" id="3708"/>
    <lineage>
        <taxon>Eukaryota</taxon>
        <taxon>Viridiplantae</taxon>
        <taxon>Streptophyta</taxon>
        <taxon>Embryophyta</taxon>
        <taxon>Tracheophyta</taxon>
        <taxon>Spermatophyta</taxon>
        <taxon>Magnoliopsida</taxon>
        <taxon>eudicotyledons</taxon>
        <taxon>Gunneridae</taxon>
        <taxon>Pentapetalae</taxon>
        <taxon>rosids</taxon>
        <taxon>malvids</taxon>
        <taxon>Brassicales</taxon>
        <taxon>Brassicaceae</taxon>
        <taxon>Brassiceae</taxon>
        <taxon>Brassica</taxon>
    </lineage>
</organism>
<dbReference type="Proteomes" id="UP000824890">
    <property type="component" value="Unassembled WGS sequence"/>
</dbReference>
<keyword evidence="1" id="KW-0732">Signal</keyword>
<feature type="signal peptide" evidence="1">
    <location>
        <begin position="1"/>
        <end position="23"/>
    </location>
</feature>
<dbReference type="InterPro" id="IPR014756">
    <property type="entry name" value="Ig_E-set"/>
</dbReference>
<evidence type="ECO:0000256" key="1">
    <source>
        <dbReference type="SAM" id="SignalP"/>
    </source>
</evidence>
<reference evidence="3 4" key="1">
    <citation type="submission" date="2021-05" db="EMBL/GenBank/DDBJ databases">
        <title>Genome Assembly of Synthetic Allotetraploid Brassica napus Reveals Homoeologous Exchanges between Subgenomes.</title>
        <authorList>
            <person name="Davis J.T."/>
        </authorList>
    </citation>
    <scope>NUCLEOTIDE SEQUENCE [LARGE SCALE GENOMIC DNA]</scope>
    <source>
        <strain evidence="4">cv. Da-Ae</strain>
        <tissue evidence="3">Seedling</tissue>
    </source>
</reference>
<dbReference type="SMART" id="SM00737">
    <property type="entry name" value="ML"/>
    <property type="match status" value="1"/>
</dbReference>
<dbReference type="PANTHER" id="PTHR11306">
    <property type="entry name" value="NIEMANN PICK TYPE C2 PROTEIN NPC2-RELATED"/>
    <property type="match status" value="1"/>
</dbReference>
<gene>
    <name evidence="3" type="ORF">HID58_011038</name>
</gene>
<feature type="domain" description="MD-2-related lipid-recognition" evidence="2">
    <location>
        <begin position="28"/>
        <end position="147"/>
    </location>
</feature>
<evidence type="ECO:0000313" key="4">
    <source>
        <dbReference type="Proteomes" id="UP000824890"/>
    </source>
</evidence>
<name>A0ABQ8DZQ5_BRANA</name>
<dbReference type="Pfam" id="PF02221">
    <property type="entry name" value="E1_DerP2_DerF2"/>
    <property type="match status" value="1"/>
</dbReference>
<protein>
    <recommendedName>
        <fullName evidence="2">MD-2-related lipid-recognition domain-containing protein</fullName>
    </recommendedName>
</protein>
<dbReference type="InterPro" id="IPR039670">
    <property type="entry name" value="NPC2-like"/>
</dbReference>
<dbReference type="SUPFAM" id="SSF81296">
    <property type="entry name" value="E set domains"/>
    <property type="match status" value="1"/>
</dbReference>
<dbReference type="EMBL" id="JAGKQM010000003">
    <property type="protein sequence ID" value="KAH0933921.1"/>
    <property type="molecule type" value="Genomic_DNA"/>
</dbReference>
<evidence type="ECO:0000259" key="2">
    <source>
        <dbReference type="SMART" id="SM00737"/>
    </source>
</evidence>
<sequence>MAISHVQPLLLFVSLFFLPAALGTAIEFSNCHRPLFTGVVNITKVEIIPYPIKYNDNPIFKITARDLTGRWFHVTFGRRGLISPLWVQNYFNICDITKCPIEPGPFVLTLANLNFAQSNYRSGEYAVELGLDDPSLPSPDMCAFFFFHANAFAEFQNVPITNGVNVSKVELFPFNATVNDNPVFRITAVTPKSIASATTVSASMVLEGESELLQSSRRGYELCDCTNHCPVAPGGFELAFPHPYWRYKIKPGRYRVHVLMINQKNVFQESMNLFFWFSVSAA</sequence>
<dbReference type="PANTHER" id="PTHR11306:SF46">
    <property type="entry name" value="MD-2-RELATED LIPID-RECOGNITION DOMAIN-CONTAINING PROTEIN"/>
    <property type="match status" value="1"/>
</dbReference>
<evidence type="ECO:0000313" key="3">
    <source>
        <dbReference type="EMBL" id="KAH0933921.1"/>
    </source>
</evidence>
<accession>A0ABQ8DZQ5</accession>
<feature type="chain" id="PRO_5045042199" description="MD-2-related lipid-recognition domain-containing protein" evidence="1">
    <location>
        <begin position="24"/>
        <end position="282"/>
    </location>
</feature>
<proteinExistence type="predicted"/>
<comment type="caution">
    <text evidence="3">The sequence shown here is derived from an EMBL/GenBank/DDBJ whole genome shotgun (WGS) entry which is preliminary data.</text>
</comment>